<evidence type="ECO:0000313" key="2">
    <source>
        <dbReference type="EMBL" id="BDD88708.1"/>
    </source>
</evidence>
<dbReference type="EMBL" id="AP025516">
    <property type="protein sequence ID" value="BDD88708.1"/>
    <property type="molecule type" value="Genomic_DNA"/>
</dbReference>
<evidence type="ECO:0000313" key="3">
    <source>
        <dbReference type="Proteomes" id="UP000830055"/>
    </source>
</evidence>
<reference evidence="2 3" key="1">
    <citation type="submission" date="2022-01" db="EMBL/GenBank/DDBJ databases">
        <title>Desulfofustis limnae sp. nov., a novel mesophilic sulfate-reducing bacterium isolated from marsh soil.</title>
        <authorList>
            <person name="Watanabe M."/>
            <person name="Takahashi A."/>
            <person name="Kojima H."/>
            <person name="Fukui M."/>
        </authorList>
    </citation>
    <scope>NUCLEOTIDE SEQUENCE [LARGE SCALE GENOMIC DNA]</scope>
    <source>
        <strain evidence="2 3">PPLL</strain>
    </source>
</reference>
<sequence>MNPKLRSFLEANGLKRDASEAEAWALYHQLRADGVDFPGIDPGVEPGQRSAGGGGPAAGAGTGGDGAGAAAGAGAGDGAGTGGQRQAAEPPAPGLTAEQVAEAARAAVIADRKRCTEIEDRLRAVGLYDDERGAFRRQLLDDPGCSVERAASLILGRLQQRNPAIGAGAYGSMSVGVEAPEKFRAAVLDGLCLRSGIRIEKPADGAREFRGRSLIDICRESLELAGVATRSMGRLQLVGRALAAGSTSDFPQLMSALVGKHLLKAYIEWPSTFRPFVAVTDAVDFKELHAIKLSGSPDLLALNENGEYQHATFTDAKESYRVVTKGRIVALTRQMIINDDLRAFTRIPQLFGTAAKRMEGDAVYSLITGNPLMADGVAVFDAGHYNLAGTGGTLSSATLSAGRAAMRAQVGLNGEAIDVQPAFLITPVAMETEAEVLLRSAALPTADYSAGVHNPWAGKLTPIADPRLDAADPKAWYLAAHPNQVALIEVAYLEGEEQPYIEEEIDFDSDALKIKVRHDFGAGLVDHVAGYKNGGPAGQ</sequence>
<gene>
    <name evidence="2" type="ORF">DPPLL_30730</name>
</gene>
<evidence type="ECO:0008006" key="4">
    <source>
        <dbReference type="Google" id="ProtNLM"/>
    </source>
</evidence>
<proteinExistence type="predicted"/>
<dbReference type="Proteomes" id="UP000830055">
    <property type="component" value="Chromosome"/>
</dbReference>
<keyword evidence="3" id="KW-1185">Reference proteome</keyword>
<accession>A0ABM7WCL2</accession>
<feature type="region of interest" description="Disordered" evidence="1">
    <location>
        <begin position="37"/>
        <end position="99"/>
    </location>
</feature>
<protein>
    <recommendedName>
        <fullName evidence="4">Bacteriophage Mu GpT domain-containing protein</fullName>
    </recommendedName>
</protein>
<organism evidence="2 3">
    <name type="scientific">Desulfofustis limnaeus</name>
    <dbReference type="NCBI Taxonomy" id="2740163"/>
    <lineage>
        <taxon>Bacteria</taxon>
        <taxon>Pseudomonadati</taxon>
        <taxon>Thermodesulfobacteriota</taxon>
        <taxon>Desulfobulbia</taxon>
        <taxon>Desulfobulbales</taxon>
        <taxon>Desulfocapsaceae</taxon>
        <taxon>Desulfofustis</taxon>
    </lineage>
</organism>
<name>A0ABM7WCL2_9BACT</name>
<dbReference type="Pfam" id="PF25209">
    <property type="entry name" value="Phage_capsid_4"/>
    <property type="match status" value="1"/>
</dbReference>
<evidence type="ECO:0000256" key="1">
    <source>
        <dbReference type="SAM" id="MobiDB-lite"/>
    </source>
</evidence>
<feature type="compositionally biased region" description="Gly residues" evidence="1">
    <location>
        <begin position="50"/>
        <end position="83"/>
    </location>
</feature>